<feature type="chain" id="PRO_5004478686" description="ribonuclease T2" evidence="6">
    <location>
        <begin position="20"/>
        <end position="305"/>
    </location>
</feature>
<evidence type="ECO:0000256" key="5">
    <source>
        <dbReference type="RuleBase" id="RU004328"/>
    </source>
</evidence>
<comment type="similarity">
    <text evidence="1 5">Belongs to the RNase T2 family.</text>
</comment>
<feature type="signal peptide" evidence="6">
    <location>
        <begin position="1"/>
        <end position="19"/>
    </location>
</feature>
<dbReference type="PANTHER" id="PTHR11240">
    <property type="entry name" value="RIBONUCLEASE T2"/>
    <property type="match status" value="1"/>
</dbReference>
<dbReference type="AlphaFoldDB" id="R9PHM0"/>
<keyword evidence="3" id="KW-1015">Disulfide bond</keyword>
<dbReference type="GeneID" id="24110481"/>
<dbReference type="PANTHER" id="PTHR11240:SF22">
    <property type="entry name" value="RIBONUCLEASE T2"/>
    <property type="match status" value="1"/>
</dbReference>
<dbReference type="InterPro" id="IPR036430">
    <property type="entry name" value="RNase_T2-like_sf"/>
</dbReference>
<evidence type="ECO:0000256" key="3">
    <source>
        <dbReference type="ARBA" id="ARBA00023157"/>
    </source>
</evidence>
<dbReference type="GO" id="GO:0033897">
    <property type="term" value="F:ribonuclease T2 activity"/>
    <property type="evidence" value="ECO:0007669"/>
    <property type="project" value="UniProtKB-EC"/>
</dbReference>
<evidence type="ECO:0000256" key="1">
    <source>
        <dbReference type="ARBA" id="ARBA00007469"/>
    </source>
</evidence>
<accession>R9PHM0</accession>
<evidence type="ECO:0000313" key="8">
    <source>
        <dbReference type="Proteomes" id="UP000014071"/>
    </source>
</evidence>
<dbReference type="HOGENOM" id="CLU_037966_1_0_1"/>
<reference evidence="8" key="1">
    <citation type="journal article" date="2013" name="Genome Announc.">
        <title>Draft genome sequence of the basidiomycetous yeast-like fungus Pseudozyma hubeiensis SY62, which produces an abundant amount of the biosurfactant mannosylerythritol lipids.</title>
        <authorList>
            <person name="Konishi M."/>
            <person name="Hatada Y."/>
            <person name="Horiuchi J."/>
        </authorList>
    </citation>
    <scope>NUCLEOTIDE SEQUENCE [LARGE SCALE GENOMIC DNA]</scope>
    <source>
        <strain evidence="8">SY62</strain>
    </source>
</reference>
<evidence type="ECO:0000313" key="7">
    <source>
        <dbReference type="EMBL" id="GAC97615.1"/>
    </source>
</evidence>
<evidence type="ECO:0000256" key="6">
    <source>
        <dbReference type="SAM" id="SignalP"/>
    </source>
</evidence>
<keyword evidence="8" id="KW-1185">Reference proteome</keyword>
<feature type="active site" evidence="4">
    <location>
        <position position="177"/>
    </location>
</feature>
<sequence length="305" mass="33358">MKFTAATLAVLAAASTAAAKPLLDQLSNLDPAQLAQLGQQYANKGQELAACASAGTQLSCHASYDIPPTSAGSCCFNGALVSGGKQSGLILSTSFWTTNAPDPANNGPKDSTTIHGLWPDYCDGTYPQFCSSISGIPEYTGEQIEAVMQKYDPALYAYYQTYFKDLDGDSADFLSHEYNKHGTCYTTMRSQCQPQLPWISQADFAVLNYFRQIAHKFQERPTYNILQSAGITPSSSQNYTLVQVQQALKNAHGATPFVGCNKKGEMNEFWYFWNVRGQVNFGLYEAVESTTKSTCPQSLKYLPKP</sequence>
<dbReference type="SUPFAM" id="SSF55895">
    <property type="entry name" value="Ribonuclease Rh-like"/>
    <property type="match status" value="1"/>
</dbReference>
<gene>
    <name evidence="7" type="ORF">PHSY_005201</name>
</gene>
<dbReference type="InterPro" id="IPR001568">
    <property type="entry name" value="RNase_T2-like"/>
</dbReference>
<feature type="active site" evidence="4">
    <location>
        <position position="115"/>
    </location>
</feature>
<feature type="active site" evidence="4">
    <location>
        <position position="181"/>
    </location>
</feature>
<dbReference type="CDD" id="cd01061">
    <property type="entry name" value="RNase_T2_euk"/>
    <property type="match status" value="1"/>
</dbReference>
<dbReference type="OrthoDB" id="435754at2759"/>
<dbReference type="Pfam" id="PF00445">
    <property type="entry name" value="Ribonuclease_T2"/>
    <property type="match status" value="1"/>
</dbReference>
<evidence type="ECO:0000256" key="4">
    <source>
        <dbReference type="PIRSR" id="PIRSR633697-1"/>
    </source>
</evidence>
<evidence type="ECO:0000256" key="2">
    <source>
        <dbReference type="ARBA" id="ARBA00012571"/>
    </source>
</evidence>
<dbReference type="PROSITE" id="PS00531">
    <property type="entry name" value="RNASE_T2_2"/>
    <property type="match status" value="1"/>
</dbReference>
<keyword evidence="6" id="KW-0732">Signal</keyword>
<dbReference type="GO" id="GO:0003723">
    <property type="term" value="F:RNA binding"/>
    <property type="evidence" value="ECO:0007669"/>
    <property type="project" value="InterPro"/>
</dbReference>
<dbReference type="EMBL" id="DF238810">
    <property type="protein sequence ID" value="GAC97615.1"/>
    <property type="molecule type" value="Genomic_DNA"/>
</dbReference>
<dbReference type="InterPro" id="IPR033130">
    <property type="entry name" value="RNase_T2_His_AS_2"/>
</dbReference>
<dbReference type="EC" id="4.6.1.19" evidence="2"/>
<protein>
    <recommendedName>
        <fullName evidence="2">ribonuclease T2</fullName>
        <ecNumber evidence="2">4.6.1.19</ecNumber>
    </recommendedName>
</protein>
<dbReference type="eggNOG" id="KOG1642">
    <property type="taxonomic scope" value="Eukaryota"/>
</dbReference>
<organism evidence="7 8">
    <name type="scientific">Pseudozyma hubeiensis (strain SY62)</name>
    <name type="common">Yeast</name>
    <dbReference type="NCBI Taxonomy" id="1305764"/>
    <lineage>
        <taxon>Eukaryota</taxon>
        <taxon>Fungi</taxon>
        <taxon>Dikarya</taxon>
        <taxon>Basidiomycota</taxon>
        <taxon>Ustilaginomycotina</taxon>
        <taxon>Ustilaginomycetes</taxon>
        <taxon>Ustilaginales</taxon>
        <taxon>Ustilaginaceae</taxon>
        <taxon>Pseudozyma</taxon>
    </lineage>
</organism>
<dbReference type="GO" id="GO:0006401">
    <property type="term" value="P:RNA catabolic process"/>
    <property type="evidence" value="ECO:0007669"/>
    <property type="project" value="TreeGrafter"/>
</dbReference>
<dbReference type="InterPro" id="IPR033697">
    <property type="entry name" value="Ribonuclease_T2_eukaryotic"/>
</dbReference>
<dbReference type="STRING" id="1305764.R9PHM0"/>
<proteinExistence type="inferred from homology"/>
<dbReference type="Proteomes" id="UP000014071">
    <property type="component" value="Unassembled WGS sequence"/>
</dbReference>
<dbReference type="RefSeq" id="XP_012191202.1">
    <property type="nucleotide sequence ID" value="XM_012335812.1"/>
</dbReference>
<name>R9PHM0_PSEHS</name>
<dbReference type="Gene3D" id="3.90.730.10">
    <property type="entry name" value="Ribonuclease T2-like"/>
    <property type="match status" value="1"/>
</dbReference>
<dbReference type="GO" id="GO:0005576">
    <property type="term" value="C:extracellular region"/>
    <property type="evidence" value="ECO:0007669"/>
    <property type="project" value="TreeGrafter"/>
</dbReference>